<dbReference type="PROSITE" id="PS50097">
    <property type="entry name" value="BTB"/>
    <property type="match status" value="1"/>
</dbReference>
<dbReference type="Pfam" id="PF00651">
    <property type="entry name" value="BTB"/>
    <property type="match status" value="1"/>
</dbReference>
<dbReference type="EMBL" id="JARKIF010000026">
    <property type="protein sequence ID" value="KAJ7614394.1"/>
    <property type="molecule type" value="Genomic_DNA"/>
</dbReference>
<evidence type="ECO:0000313" key="2">
    <source>
        <dbReference type="EMBL" id="KAJ7614394.1"/>
    </source>
</evidence>
<gene>
    <name evidence="2" type="ORF">FB45DRAFT_758456</name>
</gene>
<dbReference type="Proteomes" id="UP001221142">
    <property type="component" value="Unassembled WGS sequence"/>
</dbReference>
<dbReference type="SUPFAM" id="SSF54695">
    <property type="entry name" value="POZ domain"/>
    <property type="match status" value="1"/>
</dbReference>
<dbReference type="Gene3D" id="3.30.710.10">
    <property type="entry name" value="Potassium Channel Kv1.1, Chain A"/>
    <property type="match status" value="1"/>
</dbReference>
<sequence>MSDVVKDALCPFSGASHPQDTNPPPDFILRTSDGVDFHVHKQILAFVSSLFSDMFACSSSDDLQRDGKPVLQLTEPQIIIHRLLCLAYPGRSRQQYICSEADLDHIPALHEAAQKYQLVHVERLIVQMLMDDTLLAAHPHRLFVIAVLRGIPDLAEKAALRTLRHPVCPLDLAFPEMRLITADVLQNLYAFHRACCAKAEHTLRRAFDDYVDGVRDSEQRLGESESQNRTFTWWYHDASRHQSGCGPEHDQGRAAEWFYTHMEQLLPRLSAVPVGQTALEEIPRVSKCVSALLRTCSFCAPRAKDDLVDIAKQVARIIDKANGE</sequence>
<organism evidence="2 3">
    <name type="scientific">Roridomyces roridus</name>
    <dbReference type="NCBI Taxonomy" id="1738132"/>
    <lineage>
        <taxon>Eukaryota</taxon>
        <taxon>Fungi</taxon>
        <taxon>Dikarya</taxon>
        <taxon>Basidiomycota</taxon>
        <taxon>Agaricomycotina</taxon>
        <taxon>Agaricomycetes</taxon>
        <taxon>Agaricomycetidae</taxon>
        <taxon>Agaricales</taxon>
        <taxon>Marasmiineae</taxon>
        <taxon>Mycenaceae</taxon>
        <taxon>Roridomyces</taxon>
    </lineage>
</organism>
<name>A0AAD7B9P5_9AGAR</name>
<dbReference type="InterPro" id="IPR000210">
    <property type="entry name" value="BTB/POZ_dom"/>
</dbReference>
<dbReference type="CDD" id="cd18186">
    <property type="entry name" value="BTB_POZ_ZBTB_KLHL-like"/>
    <property type="match status" value="1"/>
</dbReference>
<evidence type="ECO:0000313" key="3">
    <source>
        <dbReference type="Proteomes" id="UP001221142"/>
    </source>
</evidence>
<protein>
    <recommendedName>
        <fullName evidence="1">BTB domain-containing protein</fullName>
    </recommendedName>
</protein>
<proteinExistence type="predicted"/>
<accession>A0AAD7B9P5</accession>
<dbReference type="InterPro" id="IPR011333">
    <property type="entry name" value="SKP1/BTB/POZ_sf"/>
</dbReference>
<evidence type="ECO:0000259" key="1">
    <source>
        <dbReference type="PROSITE" id="PS50097"/>
    </source>
</evidence>
<comment type="caution">
    <text evidence="2">The sequence shown here is derived from an EMBL/GenBank/DDBJ whole genome shotgun (WGS) entry which is preliminary data.</text>
</comment>
<dbReference type="AlphaFoldDB" id="A0AAD7B9P5"/>
<feature type="domain" description="BTB" evidence="1">
    <location>
        <begin position="25"/>
        <end position="96"/>
    </location>
</feature>
<dbReference type="SMART" id="SM00225">
    <property type="entry name" value="BTB"/>
    <property type="match status" value="1"/>
</dbReference>
<reference evidence="2" key="1">
    <citation type="submission" date="2023-03" db="EMBL/GenBank/DDBJ databases">
        <title>Massive genome expansion in bonnet fungi (Mycena s.s.) driven by repeated elements and novel gene families across ecological guilds.</title>
        <authorList>
            <consortium name="Lawrence Berkeley National Laboratory"/>
            <person name="Harder C.B."/>
            <person name="Miyauchi S."/>
            <person name="Viragh M."/>
            <person name="Kuo A."/>
            <person name="Thoen E."/>
            <person name="Andreopoulos B."/>
            <person name="Lu D."/>
            <person name="Skrede I."/>
            <person name="Drula E."/>
            <person name="Henrissat B."/>
            <person name="Morin E."/>
            <person name="Kohler A."/>
            <person name="Barry K."/>
            <person name="LaButti K."/>
            <person name="Morin E."/>
            <person name="Salamov A."/>
            <person name="Lipzen A."/>
            <person name="Mereny Z."/>
            <person name="Hegedus B."/>
            <person name="Baldrian P."/>
            <person name="Stursova M."/>
            <person name="Weitz H."/>
            <person name="Taylor A."/>
            <person name="Grigoriev I.V."/>
            <person name="Nagy L.G."/>
            <person name="Martin F."/>
            <person name="Kauserud H."/>
        </authorList>
    </citation>
    <scope>NUCLEOTIDE SEQUENCE</scope>
    <source>
        <strain evidence="2">9284</strain>
    </source>
</reference>
<keyword evidence="3" id="KW-1185">Reference proteome</keyword>